<sequence>MGLNSAKWRPDGSDLCILAGDLSRSICLLLFSTPRNNFRSGSLQWCERKLSARIYLSLTQMDMGIIWAVDQGARKRSTQS</sequence>
<dbReference type="EMBL" id="AVOT02009650">
    <property type="protein sequence ID" value="MBW0488545.1"/>
    <property type="molecule type" value="Genomic_DNA"/>
</dbReference>
<comment type="caution">
    <text evidence="1">The sequence shown here is derived from an EMBL/GenBank/DDBJ whole genome shotgun (WGS) entry which is preliminary data.</text>
</comment>
<keyword evidence="2" id="KW-1185">Reference proteome</keyword>
<protein>
    <submittedName>
        <fullName evidence="1">Uncharacterized protein</fullName>
    </submittedName>
</protein>
<reference evidence="1" key="1">
    <citation type="submission" date="2021-03" db="EMBL/GenBank/DDBJ databases">
        <title>Draft genome sequence of rust myrtle Austropuccinia psidii MF-1, a brazilian biotype.</title>
        <authorList>
            <person name="Quecine M.C."/>
            <person name="Pachon D.M.R."/>
            <person name="Bonatelli M.L."/>
            <person name="Correr F.H."/>
            <person name="Franceschini L.M."/>
            <person name="Leite T.F."/>
            <person name="Margarido G.R.A."/>
            <person name="Almeida C.A."/>
            <person name="Ferrarezi J.A."/>
            <person name="Labate C.A."/>
        </authorList>
    </citation>
    <scope>NUCLEOTIDE SEQUENCE</scope>
    <source>
        <strain evidence="1">MF-1</strain>
    </source>
</reference>
<dbReference type="AlphaFoldDB" id="A0A9Q3H409"/>
<evidence type="ECO:0000313" key="2">
    <source>
        <dbReference type="Proteomes" id="UP000765509"/>
    </source>
</evidence>
<evidence type="ECO:0000313" key="1">
    <source>
        <dbReference type="EMBL" id="MBW0488545.1"/>
    </source>
</evidence>
<accession>A0A9Q3H409</accession>
<dbReference type="Proteomes" id="UP000765509">
    <property type="component" value="Unassembled WGS sequence"/>
</dbReference>
<name>A0A9Q3H409_9BASI</name>
<proteinExistence type="predicted"/>
<gene>
    <name evidence="1" type="ORF">O181_028260</name>
</gene>
<organism evidence="1 2">
    <name type="scientific">Austropuccinia psidii MF-1</name>
    <dbReference type="NCBI Taxonomy" id="1389203"/>
    <lineage>
        <taxon>Eukaryota</taxon>
        <taxon>Fungi</taxon>
        <taxon>Dikarya</taxon>
        <taxon>Basidiomycota</taxon>
        <taxon>Pucciniomycotina</taxon>
        <taxon>Pucciniomycetes</taxon>
        <taxon>Pucciniales</taxon>
        <taxon>Sphaerophragmiaceae</taxon>
        <taxon>Austropuccinia</taxon>
    </lineage>
</organism>